<comment type="subcellular location">
    <subcellularLocation>
        <location evidence="6">Cell inner membrane</location>
        <topology evidence="6">Single-pass membrane protein</topology>
    </subcellularLocation>
</comment>
<dbReference type="GO" id="GO:0005886">
    <property type="term" value="C:plasma membrane"/>
    <property type="evidence" value="ECO:0007669"/>
    <property type="project" value="UniProtKB-SubCell"/>
</dbReference>
<dbReference type="AlphaFoldDB" id="A0A0U2WKR8"/>
<protein>
    <recommendedName>
        <fullName evidence="6">Ion-translocating oxidoreductase complex subunit G</fullName>
        <ecNumber evidence="6">7.-.-.-</ecNumber>
    </recommendedName>
    <alternativeName>
        <fullName evidence="6">Rnf electron transport complex subunit G</fullName>
    </alternativeName>
</protein>
<dbReference type="GO" id="GO:0009055">
    <property type="term" value="F:electron transfer activity"/>
    <property type="evidence" value="ECO:0007669"/>
    <property type="project" value="InterPro"/>
</dbReference>
<organism evidence="8">
    <name type="scientific">Pseudoalteromonas translucida KMM 520</name>
    <dbReference type="NCBI Taxonomy" id="1315283"/>
    <lineage>
        <taxon>Bacteria</taxon>
        <taxon>Pseudomonadati</taxon>
        <taxon>Pseudomonadota</taxon>
        <taxon>Gammaproteobacteria</taxon>
        <taxon>Alteromonadales</taxon>
        <taxon>Pseudoalteromonadaceae</taxon>
        <taxon>Pseudoalteromonas</taxon>
    </lineage>
</organism>
<dbReference type="EC" id="7.-.-.-" evidence="6"/>
<dbReference type="SMART" id="SM00900">
    <property type="entry name" value="FMN_bind"/>
    <property type="match status" value="1"/>
</dbReference>
<dbReference type="NCBIfam" id="TIGR01947">
    <property type="entry name" value="rnfG"/>
    <property type="match status" value="1"/>
</dbReference>
<evidence type="ECO:0000313" key="9">
    <source>
        <dbReference type="Proteomes" id="UP000065261"/>
    </source>
</evidence>
<evidence type="ECO:0000259" key="7">
    <source>
        <dbReference type="SMART" id="SM00900"/>
    </source>
</evidence>
<keyword evidence="3 6" id="KW-0285">Flavoprotein</keyword>
<accession>A0A0U2WKR8</accession>
<dbReference type="PIRSF" id="PIRSF006091">
    <property type="entry name" value="E_trnsport_RnfG"/>
    <property type="match status" value="1"/>
</dbReference>
<keyword evidence="4 6" id="KW-0288">FMN</keyword>
<dbReference type="Proteomes" id="UP000065261">
    <property type="component" value="Chromosome I"/>
</dbReference>
<keyword evidence="2 6" id="KW-0597">Phosphoprotein</keyword>
<dbReference type="PANTHER" id="PTHR36118">
    <property type="entry name" value="ION-TRANSLOCATING OXIDOREDUCTASE COMPLEX SUBUNIT G"/>
    <property type="match status" value="1"/>
</dbReference>
<dbReference type="InterPro" id="IPR007329">
    <property type="entry name" value="FMN-bd"/>
</dbReference>
<dbReference type="PANTHER" id="PTHR36118:SF1">
    <property type="entry name" value="ION-TRANSLOCATING OXIDOREDUCTASE COMPLEX SUBUNIT G"/>
    <property type="match status" value="1"/>
</dbReference>
<dbReference type="InterPro" id="IPR010209">
    <property type="entry name" value="Ion_transpt_RnfG/RsxG"/>
</dbReference>
<dbReference type="GO" id="GO:0022900">
    <property type="term" value="P:electron transport chain"/>
    <property type="evidence" value="ECO:0007669"/>
    <property type="project" value="UniProtKB-UniRule"/>
</dbReference>
<keyword evidence="5 6" id="KW-0249">Electron transport</keyword>
<dbReference type="NCBIfam" id="NF002519">
    <property type="entry name" value="PRK01908.1"/>
    <property type="match status" value="1"/>
</dbReference>
<keyword evidence="1 6" id="KW-0813">Transport</keyword>
<keyword evidence="6" id="KW-0997">Cell inner membrane</keyword>
<dbReference type="KEGG" id="ptn:PTRA_a1286"/>
<comment type="cofactor">
    <cofactor evidence="6">
        <name>FMN</name>
        <dbReference type="ChEBI" id="CHEBI:58210"/>
    </cofactor>
</comment>
<dbReference type="HAMAP" id="MF_00479">
    <property type="entry name" value="RsxG_RnfG"/>
    <property type="match status" value="1"/>
</dbReference>
<comment type="similarity">
    <text evidence="6">Belongs to the RnfG family.</text>
</comment>
<evidence type="ECO:0000256" key="3">
    <source>
        <dbReference type="ARBA" id="ARBA00022630"/>
    </source>
</evidence>
<evidence type="ECO:0000256" key="1">
    <source>
        <dbReference type="ARBA" id="ARBA00022448"/>
    </source>
</evidence>
<keyword evidence="6" id="KW-1278">Translocase</keyword>
<keyword evidence="6" id="KW-1003">Cell membrane</keyword>
<reference evidence="8 9" key="1">
    <citation type="submission" date="2015-03" db="EMBL/GenBank/DDBJ databases">
        <authorList>
            <person name="Murphy D."/>
        </authorList>
    </citation>
    <scope>NUCLEOTIDE SEQUENCE [LARGE SCALE GENOMIC DNA]</scope>
    <source>
        <strain evidence="8 9">KMM 520</strain>
    </source>
</reference>
<proteinExistence type="inferred from homology"/>
<dbReference type="OrthoDB" id="9784165at2"/>
<name>A0A0U2WKR8_9GAMM</name>
<evidence type="ECO:0000313" key="8">
    <source>
        <dbReference type="EMBL" id="ALS32523.1"/>
    </source>
</evidence>
<keyword evidence="6" id="KW-0812">Transmembrane</keyword>
<dbReference type="RefSeq" id="WP_058372997.1">
    <property type="nucleotide sequence ID" value="NZ_CP011034.1"/>
</dbReference>
<evidence type="ECO:0000256" key="2">
    <source>
        <dbReference type="ARBA" id="ARBA00022553"/>
    </source>
</evidence>
<dbReference type="Pfam" id="PF04205">
    <property type="entry name" value="FMN_bind"/>
    <property type="match status" value="1"/>
</dbReference>
<sequence>MILSSMAKNGAILTAFALVTTGLVASINVLTADKIAEQELLHLTSQLQEVLDPSTYDNELSTDCVIISDERLGPYANQVIYRARKNNQPVALVVRHVTPSGYSGDINLLTAVLSDGSIAGVRTTKHAETPGLGDKVEVKKSSWITAFKTLTVQSSSDARWAVKKDGGQFDQFTGATITPRAVVGSVKNAVLFAQSEFDTIFAAPNAECVEVTK</sequence>
<keyword evidence="6" id="KW-1133">Transmembrane helix</keyword>
<gene>
    <name evidence="6 8" type="primary">rnfG</name>
    <name evidence="8" type="ORF">PTRA_a1286</name>
</gene>
<feature type="domain" description="FMN-binding" evidence="7">
    <location>
        <begin position="101"/>
        <end position="193"/>
    </location>
</feature>
<evidence type="ECO:0000256" key="4">
    <source>
        <dbReference type="ARBA" id="ARBA00022643"/>
    </source>
</evidence>
<dbReference type="GO" id="GO:0010181">
    <property type="term" value="F:FMN binding"/>
    <property type="evidence" value="ECO:0007669"/>
    <property type="project" value="InterPro"/>
</dbReference>
<evidence type="ECO:0000256" key="5">
    <source>
        <dbReference type="ARBA" id="ARBA00022982"/>
    </source>
</evidence>
<evidence type="ECO:0000256" key="6">
    <source>
        <dbReference type="HAMAP-Rule" id="MF_00479"/>
    </source>
</evidence>
<comment type="function">
    <text evidence="6">Part of a membrane-bound complex that couples electron transfer with translocation of ions across the membrane.</text>
</comment>
<dbReference type="PATRIC" id="fig|1315283.4.peg.1117"/>
<feature type="modified residue" description="FMN phosphoryl threonine" evidence="6">
    <location>
        <position position="176"/>
    </location>
</feature>
<comment type="subunit">
    <text evidence="6">The complex is composed of six subunits: RnfA, RnfB, RnfC, RnfD, RnfE and RnfG.</text>
</comment>
<dbReference type="EMBL" id="CP011034">
    <property type="protein sequence ID" value="ALS32523.1"/>
    <property type="molecule type" value="Genomic_DNA"/>
</dbReference>
<keyword evidence="6" id="KW-0472">Membrane</keyword>